<accession>A0ABU0HAA8</accession>
<feature type="transmembrane region" description="Helical" evidence="1">
    <location>
        <begin position="105"/>
        <end position="126"/>
    </location>
</feature>
<evidence type="ECO:0000256" key="1">
    <source>
        <dbReference type="SAM" id="Phobius"/>
    </source>
</evidence>
<organism evidence="2 3">
    <name type="scientific">Kaistia dalseonensis</name>
    <dbReference type="NCBI Taxonomy" id="410840"/>
    <lineage>
        <taxon>Bacteria</taxon>
        <taxon>Pseudomonadati</taxon>
        <taxon>Pseudomonadota</taxon>
        <taxon>Alphaproteobacteria</taxon>
        <taxon>Hyphomicrobiales</taxon>
        <taxon>Kaistiaceae</taxon>
        <taxon>Kaistia</taxon>
    </lineage>
</organism>
<keyword evidence="3" id="KW-1185">Reference proteome</keyword>
<feature type="transmembrane region" description="Helical" evidence="1">
    <location>
        <begin position="12"/>
        <end position="36"/>
    </location>
</feature>
<dbReference type="RefSeq" id="WP_266349286.1">
    <property type="nucleotide sequence ID" value="NZ_JAPKNG010000003.1"/>
</dbReference>
<dbReference type="Proteomes" id="UP001241603">
    <property type="component" value="Unassembled WGS sequence"/>
</dbReference>
<gene>
    <name evidence="2" type="ORF">QO014_002793</name>
</gene>
<name>A0ABU0HAA8_9HYPH</name>
<sequence length="172" mass="18448">MAFIKQLALSRTIWIAAALLIGYWPVALLFSGPGLIEVLNGALLGVSTAVLIAYLPEALRAAAKPRLDKTDQLILGIVVTWIGTDLFRAWGIYSRVAGFPEWMRYSPMLGFLIYLFILGGVLHITAPNSIADHVPRAAWIRVGAAIGVGAFIAGLIVGSRVAVPALQPFLGR</sequence>
<feature type="transmembrane region" description="Helical" evidence="1">
    <location>
        <begin position="138"/>
        <end position="163"/>
    </location>
</feature>
<keyword evidence="1" id="KW-0812">Transmembrane</keyword>
<proteinExistence type="predicted"/>
<protein>
    <submittedName>
        <fullName evidence="2">Uncharacterized protein</fullName>
    </submittedName>
</protein>
<feature type="transmembrane region" description="Helical" evidence="1">
    <location>
        <begin position="73"/>
        <end position="93"/>
    </location>
</feature>
<comment type="caution">
    <text evidence="2">The sequence shown here is derived from an EMBL/GenBank/DDBJ whole genome shotgun (WGS) entry which is preliminary data.</text>
</comment>
<keyword evidence="1" id="KW-1133">Transmembrane helix</keyword>
<feature type="transmembrane region" description="Helical" evidence="1">
    <location>
        <begin position="42"/>
        <end position="61"/>
    </location>
</feature>
<dbReference type="EMBL" id="JAUSVO010000003">
    <property type="protein sequence ID" value="MDQ0438401.1"/>
    <property type="molecule type" value="Genomic_DNA"/>
</dbReference>
<evidence type="ECO:0000313" key="2">
    <source>
        <dbReference type="EMBL" id="MDQ0438401.1"/>
    </source>
</evidence>
<keyword evidence="1" id="KW-0472">Membrane</keyword>
<reference evidence="2 3" key="1">
    <citation type="submission" date="2023-07" db="EMBL/GenBank/DDBJ databases">
        <title>Genomic Encyclopedia of Type Strains, Phase IV (KMG-IV): sequencing the most valuable type-strain genomes for metagenomic binning, comparative biology and taxonomic classification.</title>
        <authorList>
            <person name="Goeker M."/>
        </authorList>
    </citation>
    <scope>NUCLEOTIDE SEQUENCE [LARGE SCALE GENOMIC DNA]</scope>
    <source>
        <strain evidence="2 3">B6-8</strain>
    </source>
</reference>
<evidence type="ECO:0000313" key="3">
    <source>
        <dbReference type="Proteomes" id="UP001241603"/>
    </source>
</evidence>